<protein>
    <submittedName>
        <fullName evidence="1">Uncharacterized protein</fullName>
    </submittedName>
</protein>
<sequence length="67" mass="7181">MPAPARVVLPLCAATRLVKQAFADVTLHLDDVGKAAPVVGERSRRRAITIGDEFALVDRGVALLDEE</sequence>
<evidence type="ECO:0000313" key="1">
    <source>
        <dbReference type="EMBL" id="GGL39697.1"/>
    </source>
</evidence>
<evidence type="ECO:0000313" key="2">
    <source>
        <dbReference type="Proteomes" id="UP000628840"/>
    </source>
</evidence>
<dbReference type="AlphaFoldDB" id="A0A830FC38"/>
<reference evidence="1 2" key="1">
    <citation type="journal article" date="2019" name="Int. J. Syst. Evol. Microbiol.">
        <title>The Global Catalogue of Microorganisms (GCM) 10K type strain sequencing project: providing services to taxonomists for standard genome sequencing and annotation.</title>
        <authorList>
            <consortium name="The Broad Institute Genomics Platform"/>
            <consortium name="The Broad Institute Genome Sequencing Center for Infectious Disease"/>
            <person name="Wu L."/>
            <person name="Ma J."/>
        </authorList>
    </citation>
    <scope>NUCLEOTIDE SEQUENCE [LARGE SCALE GENOMIC DNA]</scope>
    <source>
        <strain evidence="1 2">JCM 19585</strain>
    </source>
</reference>
<dbReference type="Proteomes" id="UP000628840">
    <property type="component" value="Unassembled WGS sequence"/>
</dbReference>
<name>A0A830FC38_9EURY</name>
<organism evidence="1 2">
    <name type="scientific">Halarchaeum grantii</name>
    <dbReference type="NCBI Taxonomy" id="1193105"/>
    <lineage>
        <taxon>Archaea</taxon>
        <taxon>Methanobacteriati</taxon>
        <taxon>Methanobacteriota</taxon>
        <taxon>Stenosarchaea group</taxon>
        <taxon>Halobacteria</taxon>
        <taxon>Halobacteriales</taxon>
        <taxon>Halobacteriaceae</taxon>
    </lineage>
</organism>
<keyword evidence="2" id="KW-1185">Reference proteome</keyword>
<accession>A0A830FC38</accession>
<dbReference type="EMBL" id="BMPF01000004">
    <property type="protein sequence ID" value="GGL39697.1"/>
    <property type="molecule type" value="Genomic_DNA"/>
</dbReference>
<gene>
    <name evidence="1" type="ORF">GCM10009037_24310</name>
</gene>
<proteinExistence type="predicted"/>
<comment type="caution">
    <text evidence="1">The sequence shown here is derived from an EMBL/GenBank/DDBJ whole genome shotgun (WGS) entry which is preliminary data.</text>
</comment>